<dbReference type="SUPFAM" id="SSF143430">
    <property type="entry name" value="TTP0101/SSO1404-like"/>
    <property type="match status" value="1"/>
</dbReference>
<dbReference type="PANTHER" id="PTHR30319:SF1">
    <property type="entry name" value="TRANSCRIPTIONAL REPRESSOR PAAX"/>
    <property type="match status" value="1"/>
</dbReference>
<dbReference type="InterPro" id="IPR048846">
    <property type="entry name" value="PaaX-like_central"/>
</dbReference>
<dbReference type="PANTHER" id="PTHR30319">
    <property type="entry name" value="PHENYLACETIC ACID REGULATOR-RELATED TRANSCRIPTIONAL REPRESSOR"/>
    <property type="match status" value="1"/>
</dbReference>
<comment type="caution">
    <text evidence="2">The sequence shown here is derived from an EMBL/GenBank/DDBJ whole genome shotgun (WGS) entry which is preliminary data.</text>
</comment>
<feature type="domain" description="Transcriptional repressor PaaX-like central Cas2-like" evidence="1">
    <location>
        <begin position="93"/>
        <end position="164"/>
    </location>
</feature>
<gene>
    <name evidence="2" type="ORF">A3I48_02435</name>
</gene>
<proteinExistence type="predicted"/>
<dbReference type="InterPro" id="IPR036390">
    <property type="entry name" value="WH_DNA-bd_sf"/>
</dbReference>
<organism evidence="2 3">
    <name type="scientific">Candidatus Daviesbacteria bacterium RIFCSPLOWO2_02_FULL_36_7</name>
    <dbReference type="NCBI Taxonomy" id="1797792"/>
    <lineage>
        <taxon>Bacteria</taxon>
        <taxon>Candidatus Daviesiibacteriota</taxon>
    </lineage>
</organism>
<reference evidence="2 3" key="1">
    <citation type="journal article" date="2016" name="Nat. Commun.">
        <title>Thousands of microbial genomes shed light on interconnected biogeochemical processes in an aquifer system.</title>
        <authorList>
            <person name="Anantharaman K."/>
            <person name="Brown C.T."/>
            <person name="Hug L.A."/>
            <person name="Sharon I."/>
            <person name="Castelle C.J."/>
            <person name="Probst A.J."/>
            <person name="Thomas B.C."/>
            <person name="Singh A."/>
            <person name="Wilkins M.J."/>
            <person name="Karaoz U."/>
            <person name="Brodie E.L."/>
            <person name="Williams K.H."/>
            <person name="Hubbard S.S."/>
            <person name="Banfield J.F."/>
        </authorList>
    </citation>
    <scope>NUCLEOTIDE SEQUENCE [LARGE SCALE GENOMIC DNA]</scope>
</reference>
<dbReference type="Pfam" id="PF20803">
    <property type="entry name" value="PaaX_M"/>
    <property type="match status" value="1"/>
</dbReference>
<evidence type="ECO:0000313" key="2">
    <source>
        <dbReference type="EMBL" id="OGE65094.1"/>
    </source>
</evidence>
<dbReference type="EMBL" id="MFDT01000001">
    <property type="protein sequence ID" value="OGE65094.1"/>
    <property type="molecule type" value="Genomic_DNA"/>
</dbReference>
<name>A0A1F5MIA1_9BACT</name>
<sequence>MYRKKSLTNLVLLALEKSVDGYVRLEDFLYNPGFYSYGDGWNYPIKKSGLARTLKRLRENGLVELLDDQELILRLTDQGKEKAVLAKLLLKEDKWDGKYRIVIFDIPEKRRVTRDLLRSKLKSWGFVLWQKSVWVTKKNCTKPLRDFIKQIGIKDWVIVIESDNVD</sequence>
<dbReference type="Gene3D" id="3.30.70.2650">
    <property type="match status" value="1"/>
</dbReference>
<evidence type="ECO:0000259" key="1">
    <source>
        <dbReference type="Pfam" id="PF20803"/>
    </source>
</evidence>
<protein>
    <recommendedName>
        <fullName evidence="1">Transcriptional repressor PaaX-like central Cas2-like domain-containing protein</fullName>
    </recommendedName>
</protein>
<dbReference type="Proteomes" id="UP000178859">
    <property type="component" value="Unassembled WGS sequence"/>
</dbReference>
<dbReference type="GO" id="GO:0006351">
    <property type="term" value="P:DNA-templated transcription"/>
    <property type="evidence" value="ECO:0007669"/>
    <property type="project" value="TreeGrafter"/>
</dbReference>
<accession>A0A1F5MIA1</accession>
<evidence type="ECO:0000313" key="3">
    <source>
        <dbReference type="Proteomes" id="UP000178859"/>
    </source>
</evidence>
<dbReference type="SUPFAM" id="SSF46785">
    <property type="entry name" value="Winged helix' DNA-binding domain"/>
    <property type="match status" value="1"/>
</dbReference>
<dbReference type="AlphaFoldDB" id="A0A1F5MIA1"/>